<dbReference type="RefSeq" id="WP_273943363.1">
    <property type="nucleotide sequence ID" value="NZ_CP097263.1"/>
</dbReference>
<comment type="caution">
    <text evidence="1">The sequence shown here is derived from an EMBL/GenBank/DDBJ whole genome shotgun (WGS) entry which is preliminary data.</text>
</comment>
<dbReference type="EMBL" id="JBHLUD010000011">
    <property type="protein sequence ID" value="MFC0546089.1"/>
    <property type="molecule type" value="Genomic_DNA"/>
</dbReference>
<accession>A0ABV6N115</accession>
<evidence type="ECO:0008006" key="3">
    <source>
        <dbReference type="Google" id="ProtNLM"/>
    </source>
</evidence>
<evidence type="ECO:0000313" key="1">
    <source>
        <dbReference type="EMBL" id="MFC0546089.1"/>
    </source>
</evidence>
<reference evidence="1 2" key="1">
    <citation type="submission" date="2024-09" db="EMBL/GenBank/DDBJ databases">
        <authorList>
            <person name="Sun Q."/>
            <person name="Mori K."/>
        </authorList>
    </citation>
    <scope>NUCLEOTIDE SEQUENCE [LARGE SCALE GENOMIC DNA]</scope>
    <source>
        <strain evidence="1 2">TBRC 1432</strain>
    </source>
</reference>
<name>A0ABV6N115_9PSEU</name>
<gene>
    <name evidence="1" type="ORF">ACFFH7_31555</name>
</gene>
<protein>
    <recommendedName>
        <fullName evidence="3">Cyclic lactone autoinducer peptide</fullName>
    </recommendedName>
</protein>
<evidence type="ECO:0000313" key="2">
    <source>
        <dbReference type="Proteomes" id="UP001589810"/>
    </source>
</evidence>
<dbReference type="Proteomes" id="UP001589810">
    <property type="component" value="Unassembled WGS sequence"/>
</dbReference>
<organism evidence="1 2">
    <name type="scientific">Kutzneria chonburiensis</name>
    <dbReference type="NCBI Taxonomy" id="1483604"/>
    <lineage>
        <taxon>Bacteria</taxon>
        <taxon>Bacillati</taxon>
        <taxon>Actinomycetota</taxon>
        <taxon>Actinomycetes</taxon>
        <taxon>Pseudonocardiales</taxon>
        <taxon>Pseudonocardiaceae</taxon>
        <taxon>Kutzneria</taxon>
    </lineage>
</organism>
<sequence length="41" mass="4151">MFKQIAAGVLALALLLGIESAAFCWGTGYSIPAAASQPLQA</sequence>
<proteinExistence type="predicted"/>
<keyword evidence="2" id="KW-1185">Reference proteome</keyword>